<dbReference type="Proteomes" id="UP000246077">
    <property type="component" value="Unassembled WGS sequence"/>
</dbReference>
<dbReference type="EMBL" id="QGLF01000002">
    <property type="protein sequence ID" value="PWR21541.1"/>
    <property type="molecule type" value="Genomic_DNA"/>
</dbReference>
<dbReference type="Pfam" id="PF00535">
    <property type="entry name" value="Glycos_transf_2"/>
    <property type="match status" value="1"/>
</dbReference>
<protein>
    <recommendedName>
        <fullName evidence="1">Glycosyltransferase 2-like domain-containing protein</fullName>
    </recommendedName>
</protein>
<keyword evidence="3" id="KW-1185">Reference proteome</keyword>
<dbReference type="PANTHER" id="PTHR43685">
    <property type="entry name" value="GLYCOSYLTRANSFERASE"/>
    <property type="match status" value="1"/>
</dbReference>
<dbReference type="SUPFAM" id="SSF53448">
    <property type="entry name" value="Nucleotide-diphospho-sugar transferases"/>
    <property type="match status" value="1"/>
</dbReference>
<evidence type="ECO:0000313" key="3">
    <source>
        <dbReference type="Proteomes" id="UP000246077"/>
    </source>
</evidence>
<gene>
    <name evidence="2" type="ORF">DKG75_05910</name>
</gene>
<organism evidence="2 3">
    <name type="scientific">Zavarzinia compransoris</name>
    <dbReference type="NCBI Taxonomy" id="1264899"/>
    <lineage>
        <taxon>Bacteria</taxon>
        <taxon>Pseudomonadati</taxon>
        <taxon>Pseudomonadota</taxon>
        <taxon>Alphaproteobacteria</taxon>
        <taxon>Rhodospirillales</taxon>
        <taxon>Zavarziniaceae</taxon>
        <taxon>Zavarzinia</taxon>
    </lineage>
</organism>
<dbReference type="InterPro" id="IPR001173">
    <property type="entry name" value="Glyco_trans_2-like"/>
</dbReference>
<feature type="domain" description="Glycosyltransferase 2-like" evidence="1">
    <location>
        <begin position="6"/>
        <end position="132"/>
    </location>
</feature>
<dbReference type="Gene3D" id="3.90.550.10">
    <property type="entry name" value="Spore Coat Polysaccharide Biosynthesis Protein SpsA, Chain A"/>
    <property type="match status" value="1"/>
</dbReference>
<evidence type="ECO:0000313" key="2">
    <source>
        <dbReference type="EMBL" id="PWR21541.1"/>
    </source>
</evidence>
<dbReference type="OrthoDB" id="9771846at2"/>
<dbReference type="AlphaFoldDB" id="A0A317E4H6"/>
<dbReference type="RefSeq" id="WP_109920186.1">
    <property type="nucleotide sequence ID" value="NZ_QGLF01000002.1"/>
</dbReference>
<dbReference type="PANTHER" id="PTHR43685:SF2">
    <property type="entry name" value="GLYCOSYLTRANSFERASE 2-LIKE DOMAIN-CONTAINING PROTEIN"/>
    <property type="match status" value="1"/>
</dbReference>
<name>A0A317E4H6_9PROT</name>
<proteinExistence type="predicted"/>
<comment type="caution">
    <text evidence="2">The sequence shown here is derived from an EMBL/GenBank/DDBJ whole genome shotgun (WGS) entry which is preliminary data.</text>
</comment>
<accession>A0A317E4H6</accession>
<reference evidence="3" key="1">
    <citation type="submission" date="2018-05" db="EMBL/GenBank/DDBJ databases">
        <title>Zavarzinia sp. HR-AS.</title>
        <authorList>
            <person name="Lee Y."/>
            <person name="Jeon C.O."/>
        </authorList>
    </citation>
    <scope>NUCLEOTIDE SEQUENCE [LARGE SCALE GENOMIC DNA]</scope>
    <source>
        <strain evidence="3">DSM 1231</strain>
    </source>
</reference>
<evidence type="ECO:0000259" key="1">
    <source>
        <dbReference type="Pfam" id="PF00535"/>
    </source>
</evidence>
<dbReference type="InterPro" id="IPR050834">
    <property type="entry name" value="Glycosyltransf_2"/>
</dbReference>
<dbReference type="CDD" id="cd00761">
    <property type="entry name" value="Glyco_tranf_GTA_type"/>
    <property type="match status" value="1"/>
</dbReference>
<sequence length="289" mass="32082">MAPTISLVLCTIGETEKLPRLAHSLSRQTSRDFDIVIVDQSTPGRINPFLQSLPNWLRVTVVRSPRGLSRARNVGLASAHGEIIGMPDDDAWLPAGLIAEIADRFRGNPHLAAISGVTRDDRGELSNGSFHRESMDITKKTVWKAGNSNGIFFRIEAARSIGGFNETLGIGSGTPFGSGEETDFLLRLIAAGYSCRFESNLVVHHDQVDQNVTAATLRRAHLYAAGYGRVLRLHGYSFPFITWRCVRSLVAAAKAAVNGQVNEARRRLIWCRGMMEGYFRRYPEEMLRR</sequence>
<dbReference type="InterPro" id="IPR029044">
    <property type="entry name" value="Nucleotide-diphossugar_trans"/>
</dbReference>